<comment type="similarity">
    <text evidence="2">Belongs to the major facilitator superfamily. Sugar transporter (TC 2.A.1.1) family.</text>
</comment>
<evidence type="ECO:0000256" key="2">
    <source>
        <dbReference type="ARBA" id="ARBA00010992"/>
    </source>
</evidence>
<keyword evidence="5 8" id="KW-1133">Transmembrane helix</keyword>
<comment type="caution">
    <text evidence="9">The sequence shown here is derived from an EMBL/GenBank/DDBJ whole genome shotgun (WGS) entry which is preliminary data.</text>
</comment>
<evidence type="ECO:0000256" key="3">
    <source>
        <dbReference type="ARBA" id="ARBA00022448"/>
    </source>
</evidence>
<evidence type="ECO:0000256" key="8">
    <source>
        <dbReference type="SAM" id="Phobius"/>
    </source>
</evidence>
<dbReference type="KEGG" id="mrr:Moror_14604"/>
<gene>
    <name evidence="9" type="ORF">Moror_14604</name>
</gene>
<comment type="catalytic activity">
    <reaction evidence="7">
        <text>myo-inositol(out) + H(+)(out) = myo-inositol(in) + H(+)(in)</text>
        <dbReference type="Rhea" id="RHEA:60364"/>
        <dbReference type="ChEBI" id="CHEBI:15378"/>
        <dbReference type="ChEBI" id="CHEBI:17268"/>
    </reaction>
</comment>
<feature type="transmembrane region" description="Helical" evidence="8">
    <location>
        <begin position="74"/>
        <end position="93"/>
    </location>
</feature>
<evidence type="ECO:0000256" key="1">
    <source>
        <dbReference type="ARBA" id="ARBA00004141"/>
    </source>
</evidence>
<dbReference type="InterPro" id="IPR003663">
    <property type="entry name" value="Sugar/inositol_transpt"/>
</dbReference>
<dbReference type="GO" id="GO:0016020">
    <property type="term" value="C:membrane"/>
    <property type="evidence" value="ECO:0007669"/>
    <property type="project" value="UniProtKB-SubCell"/>
</dbReference>
<dbReference type="HOGENOM" id="CLU_001265_30_2_1"/>
<evidence type="ECO:0000256" key="4">
    <source>
        <dbReference type="ARBA" id="ARBA00022692"/>
    </source>
</evidence>
<dbReference type="Gene3D" id="1.20.1250.20">
    <property type="entry name" value="MFS general substrate transporter like domains"/>
    <property type="match status" value="1"/>
</dbReference>
<dbReference type="InterPro" id="IPR050360">
    <property type="entry name" value="MFS_Sugar_Transporters"/>
</dbReference>
<dbReference type="GO" id="GO:0005351">
    <property type="term" value="F:carbohydrate:proton symporter activity"/>
    <property type="evidence" value="ECO:0007669"/>
    <property type="project" value="TreeGrafter"/>
</dbReference>
<feature type="transmembrane region" description="Helical" evidence="8">
    <location>
        <begin position="42"/>
        <end position="62"/>
    </location>
</feature>
<dbReference type="SUPFAM" id="SSF103473">
    <property type="entry name" value="MFS general substrate transporter"/>
    <property type="match status" value="1"/>
</dbReference>
<keyword evidence="4 8" id="KW-0812">Transmembrane</keyword>
<evidence type="ECO:0000256" key="5">
    <source>
        <dbReference type="ARBA" id="ARBA00022989"/>
    </source>
</evidence>
<proteinExistence type="inferred from homology"/>
<keyword evidence="10" id="KW-1185">Reference proteome</keyword>
<dbReference type="InterPro" id="IPR036259">
    <property type="entry name" value="MFS_trans_sf"/>
</dbReference>
<evidence type="ECO:0000256" key="6">
    <source>
        <dbReference type="ARBA" id="ARBA00023136"/>
    </source>
</evidence>
<dbReference type="PRINTS" id="PR00171">
    <property type="entry name" value="SUGRTRNSPORT"/>
</dbReference>
<sequence>MRGITIACGSRFMLFGYVQGVLGGLLTGAPFQARFPELTTNSTLQCTTVAIYEIGCAFGIFFWGEKLGRRRGIVLGMAVLTVGAILQFMSYSLGQLIVGRIVTGLGSGMKTSTIPVWFSETSMSHNRGRNVCIGLGVNMSCLPIGTTMVCETTKLDTSGVFPWLFKCPRWLASQDRVDEARDVIYMLETLEGDARVKATGIRLESTSKAIRIERAAGASSFRNCLRNGEQRFFHRV</sequence>
<keyword evidence="6 8" id="KW-0472">Membrane</keyword>
<dbReference type="EMBL" id="AWSO01000218">
    <property type="protein sequence ID" value="ESK93232.1"/>
    <property type="molecule type" value="Genomic_DNA"/>
</dbReference>
<reference evidence="9 10" key="1">
    <citation type="journal article" date="2014" name="BMC Genomics">
        <title>Genome and secretome analysis of the hemibiotrophic fungal pathogen, Moniliophthora roreri, which causes frosty pod rot disease of cacao: mechanisms of the biotrophic and necrotrophic phases.</title>
        <authorList>
            <person name="Meinhardt L.W."/>
            <person name="Costa G.G.L."/>
            <person name="Thomazella D.P.T."/>
            <person name="Teixeira P.J.P.L."/>
            <person name="Carazzolle M.F."/>
            <person name="Schuster S.C."/>
            <person name="Carlson J.E."/>
            <person name="Guiltinan M.J."/>
            <person name="Mieczkowski P."/>
            <person name="Farmer A."/>
            <person name="Ramaraj T."/>
            <person name="Crozier J."/>
            <person name="Davis R.E."/>
            <person name="Shao J."/>
            <person name="Melnick R.L."/>
            <person name="Pereira G.A.G."/>
            <person name="Bailey B.A."/>
        </authorList>
    </citation>
    <scope>NUCLEOTIDE SEQUENCE [LARGE SCALE GENOMIC DNA]</scope>
    <source>
        <strain evidence="9 10">MCA 2997</strain>
    </source>
</reference>
<comment type="subcellular location">
    <subcellularLocation>
        <location evidence="1">Membrane</location>
        <topology evidence="1">Multi-pass membrane protein</topology>
    </subcellularLocation>
</comment>
<dbReference type="AlphaFoldDB" id="V2XHP8"/>
<organism evidence="9 10">
    <name type="scientific">Moniliophthora roreri (strain MCA 2997)</name>
    <name type="common">Cocoa frosty pod rot fungus</name>
    <name type="synonym">Crinipellis roreri</name>
    <dbReference type="NCBI Taxonomy" id="1381753"/>
    <lineage>
        <taxon>Eukaryota</taxon>
        <taxon>Fungi</taxon>
        <taxon>Dikarya</taxon>
        <taxon>Basidiomycota</taxon>
        <taxon>Agaricomycotina</taxon>
        <taxon>Agaricomycetes</taxon>
        <taxon>Agaricomycetidae</taxon>
        <taxon>Agaricales</taxon>
        <taxon>Marasmiineae</taxon>
        <taxon>Marasmiaceae</taxon>
        <taxon>Moniliophthora</taxon>
    </lineage>
</organism>
<feature type="transmembrane region" description="Helical" evidence="8">
    <location>
        <begin position="12"/>
        <end position="30"/>
    </location>
</feature>
<dbReference type="OrthoDB" id="2544694at2759"/>
<accession>V2XHP8</accession>
<evidence type="ECO:0000313" key="10">
    <source>
        <dbReference type="Proteomes" id="UP000017559"/>
    </source>
</evidence>
<evidence type="ECO:0000256" key="7">
    <source>
        <dbReference type="ARBA" id="ARBA00049119"/>
    </source>
</evidence>
<dbReference type="PANTHER" id="PTHR48022">
    <property type="entry name" value="PLASTIDIC GLUCOSE TRANSPORTER 4"/>
    <property type="match status" value="1"/>
</dbReference>
<evidence type="ECO:0000313" key="9">
    <source>
        <dbReference type="EMBL" id="ESK93232.1"/>
    </source>
</evidence>
<name>V2XHP8_MONRO</name>
<dbReference type="Pfam" id="PF00083">
    <property type="entry name" value="Sugar_tr"/>
    <property type="match status" value="1"/>
</dbReference>
<protein>
    <submittedName>
        <fullName evidence="9">Mfs sugar</fullName>
    </submittedName>
</protein>
<dbReference type="PANTHER" id="PTHR48022:SF28">
    <property type="entry name" value="MAJOR FACILITATOR SUPERFAMILY (MFS) PROFILE DOMAIN-CONTAINING PROTEIN-RELATED"/>
    <property type="match status" value="1"/>
</dbReference>
<dbReference type="InterPro" id="IPR005828">
    <property type="entry name" value="MFS_sugar_transport-like"/>
</dbReference>
<keyword evidence="3" id="KW-0813">Transport</keyword>
<dbReference type="Proteomes" id="UP000017559">
    <property type="component" value="Unassembled WGS sequence"/>
</dbReference>